<evidence type="ECO:0000313" key="1">
    <source>
        <dbReference type="EMBL" id="MBX48309.1"/>
    </source>
</evidence>
<protein>
    <submittedName>
        <fullName evidence="1">Uncharacterized protein</fullName>
    </submittedName>
</protein>
<dbReference type="AlphaFoldDB" id="A0A2P2P0Z5"/>
<organism evidence="1">
    <name type="scientific">Rhizophora mucronata</name>
    <name type="common">Asiatic mangrove</name>
    <dbReference type="NCBI Taxonomy" id="61149"/>
    <lineage>
        <taxon>Eukaryota</taxon>
        <taxon>Viridiplantae</taxon>
        <taxon>Streptophyta</taxon>
        <taxon>Embryophyta</taxon>
        <taxon>Tracheophyta</taxon>
        <taxon>Spermatophyta</taxon>
        <taxon>Magnoliopsida</taxon>
        <taxon>eudicotyledons</taxon>
        <taxon>Gunneridae</taxon>
        <taxon>Pentapetalae</taxon>
        <taxon>rosids</taxon>
        <taxon>fabids</taxon>
        <taxon>Malpighiales</taxon>
        <taxon>Rhizophoraceae</taxon>
        <taxon>Rhizophora</taxon>
    </lineage>
</organism>
<name>A0A2P2P0Z5_RHIMU</name>
<proteinExistence type="predicted"/>
<reference evidence="1" key="1">
    <citation type="submission" date="2018-02" db="EMBL/GenBank/DDBJ databases">
        <title>Rhizophora mucronata_Transcriptome.</title>
        <authorList>
            <person name="Meera S.P."/>
            <person name="Sreeshan A."/>
            <person name="Augustine A."/>
        </authorList>
    </citation>
    <scope>NUCLEOTIDE SEQUENCE</scope>
    <source>
        <tissue evidence="1">Leaf</tissue>
    </source>
</reference>
<dbReference type="EMBL" id="GGEC01067825">
    <property type="protein sequence ID" value="MBX48309.1"/>
    <property type="molecule type" value="Transcribed_RNA"/>
</dbReference>
<sequence length="60" mass="7144">MQHYRATKSMTHLTMFTPSFPIEEIHMNTELCHNSNGTYYITRKAKHILLLLITQKKKPR</sequence>
<accession>A0A2P2P0Z5</accession>